<evidence type="ECO:0000313" key="2">
    <source>
        <dbReference type="EMBL" id="KAL2500840.1"/>
    </source>
</evidence>
<evidence type="ECO:0000256" key="1">
    <source>
        <dbReference type="SAM" id="MobiDB-lite"/>
    </source>
</evidence>
<dbReference type="Proteomes" id="UP001604277">
    <property type="component" value="Unassembled WGS sequence"/>
</dbReference>
<keyword evidence="3" id="KW-1185">Reference proteome</keyword>
<dbReference type="AlphaFoldDB" id="A0ABD1SJE8"/>
<dbReference type="EMBL" id="JBFOLJ010000010">
    <property type="protein sequence ID" value="KAL2500840.1"/>
    <property type="molecule type" value="Genomic_DNA"/>
</dbReference>
<sequence>MAYEGDCKSQASFQNLDRMMDRIEVTINTIQQTLTAMNVGGSPTLFEYSQYSNKLPQHNDIPFPSYSGDDDHQGLQQQNSYSNAPPRATVYTLNEEDDHGQIRDRWHQPNYGYQRHKPKVTNLTFEYIIPKLFI</sequence>
<name>A0ABD1SJE8_9LAMI</name>
<organism evidence="2 3">
    <name type="scientific">Forsythia ovata</name>
    <dbReference type="NCBI Taxonomy" id="205694"/>
    <lineage>
        <taxon>Eukaryota</taxon>
        <taxon>Viridiplantae</taxon>
        <taxon>Streptophyta</taxon>
        <taxon>Embryophyta</taxon>
        <taxon>Tracheophyta</taxon>
        <taxon>Spermatophyta</taxon>
        <taxon>Magnoliopsida</taxon>
        <taxon>eudicotyledons</taxon>
        <taxon>Gunneridae</taxon>
        <taxon>Pentapetalae</taxon>
        <taxon>asterids</taxon>
        <taxon>lamiids</taxon>
        <taxon>Lamiales</taxon>
        <taxon>Oleaceae</taxon>
        <taxon>Forsythieae</taxon>
        <taxon>Forsythia</taxon>
    </lineage>
</organism>
<comment type="caution">
    <text evidence="2">The sequence shown here is derived from an EMBL/GenBank/DDBJ whole genome shotgun (WGS) entry which is preliminary data.</text>
</comment>
<feature type="region of interest" description="Disordered" evidence="1">
    <location>
        <begin position="57"/>
        <end position="86"/>
    </location>
</feature>
<evidence type="ECO:0000313" key="3">
    <source>
        <dbReference type="Proteomes" id="UP001604277"/>
    </source>
</evidence>
<proteinExistence type="predicted"/>
<reference evidence="3" key="1">
    <citation type="submission" date="2024-07" db="EMBL/GenBank/DDBJ databases">
        <title>Two chromosome-level genome assemblies of Korean endemic species Abeliophyllum distichum and Forsythia ovata (Oleaceae).</title>
        <authorList>
            <person name="Jang H."/>
        </authorList>
    </citation>
    <scope>NUCLEOTIDE SEQUENCE [LARGE SCALE GENOMIC DNA]</scope>
</reference>
<feature type="compositionally biased region" description="Polar residues" evidence="1">
    <location>
        <begin position="74"/>
        <end position="83"/>
    </location>
</feature>
<accession>A0ABD1SJE8</accession>
<gene>
    <name evidence="2" type="ORF">Fot_34688</name>
</gene>
<protein>
    <submittedName>
        <fullName evidence="2">Uncharacterized protein</fullName>
    </submittedName>
</protein>